<comment type="caution">
    <text evidence="1">The sequence shown here is derived from an EMBL/GenBank/DDBJ whole genome shotgun (WGS) entry which is preliminary data.</text>
</comment>
<evidence type="ECO:0000313" key="1">
    <source>
        <dbReference type="EMBL" id="KAH7637177.1"/>
    </source>
</evidence>
<sequence length="125" mass="14836">MADKNQQDKKPASFYLTLNFLNSIQFKSMLYEKELKSIENFDLNIGDILKSSRHQDDDDDYNDFVTKTIAKSRESLKKESLLSTVEYRRWVNTMESVEEYMENFAEFIDDECKNLTTEDLNKCPY</sequence>
<accession>A0A9D4SCH0</accession>
<name>A0A9D4SCH0_DERFA</name>
<dbReference type="EMBL" id="SDOV01000009">
    <property type="protein sequence ID" value="KAH7637177.1"/>
    <property type="molecule type" value="Genomic_DNA"/>
</dbReference>
<reference evidence="1" key="2">
    <citation type="journal article" date="2021" name="World Allergy Organ. J.">
        <title>Chromosome-level assembly of Dermatophagoides farinae genome and transcriptome reveals two novel allergens Der f 37 and Der f 39.</title>
        <authorList>
            <person name="Chen J."/>
            <person name="Cai Z."/>
            <person name="Fan D."/>
            <person name="Hu J."/>
            <person name="Hou Y."/>
            <person name="He Y."/>
            <person name="Zhang Z."/>
            <person name="Zhao Z."/>
            <person name="Gao P."/>
            <person name="Hu W."/>
            <person name="Sun J."/>
            <person name="Li J."/>
            <person name="Ji K."/>
        </authorList>
    </citation>
    <scope>NUCLEOTIDE SEQUENCE</scope>
    <source>
        <strain evidence="1">JKM2019</strain>
    </source>
</reference>
<dbReference type="Proteomes" id="UP000828236">
    <property type="component" value="Unassembled WGS sequence"/>
</dbReference>
<dbReference type="AlphaFoldDB" id="A0A9D4SCH0"/>
<reference evidence="1" key="1">
    <citation type="submission" date="2020-06" db="EMBL/GenBank/DDBJ databases">
        <authorList>
            <person name="Ji K."/>
            <person name="Li J."/>
        </authorList>
    </citation>
    <scope>NUCLEOTIDE SEQUENCE</scope>
    <source>
        <strain evidence="1">JKM2019</strain>
        <tissue evidence="1">Whole body</tissue>
    </source>
</reference>
<protein>
    <submittedName>
        <fullName evidence="1">Uncharacterized protein</fullName>
    </submittedName>
</protein>
<gene>
    <name evidence="1" type="ORF">HUG17_7383</name>
</gene>
<organism evidence="1">
    <name type="scientific">Dermatophagoides farinae</name>
    <name type="common">American house dust mite</name>
    <dbReference type="NCBI Taxonomy" id="6954"/>
    <lineage>
        <taxon>Eukaryota</taxon>
        <taxon>Metazoa</taxon>
        <taxon>Ecdysozoa</taxon>
        <taxon>Arthropoda</taxon>
        <taxon>Chelicerata</taxon>
        <taxon>Arachnida</taxon>
        <taxon>Acari</taxon>
        <taxon>Acariformes</taxon>
        <taxon>Sarcoptiformes</taxon>
        <taxon>Astigmata</taxon>
        <taxon>Psoroptidia</taxon>
        <taxon>Analgoidea</taxon>
        <taxon>Pyroglyphidae</taxon>
        <taxon>Dermatophagoidinae</taxon>
        <taxon>Dermatophagoides</taxon>
    </lineage>
</organism>
<proteinExistence type="predicted"/>